<feature type="transmembrane region" description="Helical" evidence="1">
    <location>
        <begin position="63"/>
        <end position="83"/>
    </location>
</feature>
<organism evidence="2">
    <name type="scientific">viral metagenome</name>
    <dbReference type="NCBI Taxonomy" id="1070528"/>
    <lineage>
        <taxon>unclassified sequences</taxon>
        <taxon>metagenomes</taxon>
        <taxon>organismal metagenomes</taxon>
    </lineage>
</organism>
<keyword evidence="1" id="KW-0812">Transmembrane</keyword>
<keyword evidence="1" id="KW-1133">Transmembrane helix</keyword>
<accession>A0A6C0IFN4</accession>
<feature type="transmembrane region" description="Helical" evidence="1">
    <location>
        <begin position="6"/>
        <end position="25"/>
    </location>
</feature>
<feature type="transmembrane region" description="Helical" evidence="1">
    <location>
        <begin position="32"/>
        <end position="51"/>
    </location>
</feature>
<proteinExistence type="predicted"/>
<dbReference type="EMBL" id="MN740165">
    <property type="protein sequence ID" value="QHT91470.1"/>
    <property type="molecule type" value="Genomic_DNA"/>
</dbReference>
<evidence type="ECO:0000256" key="1">
    <source>
        <dbReference type="SAM" id="Phobius"/>
    </source>
</evidence>
<dbReference type="AlphaFoldDB" id="A0A6C0IFN4"/>
<evidence type="ECO:0000313" key="2">
    <source>
        <dbReference type="EMBL" id="QHT91470.1"/>
    </source>
</evidence>
<name>A0A6C0IFN4_9ZZZZ</name>
<feature type="transmembrane region" description="Helical" evidence="1">
    <location>
        <begin position="95"/>
        <end position="115"/>
    </location>
</feature>
<keyword evidence="1" id="KW-0472">Membrane</keyword>
<protein>
    <submittedName>
        <fullName evidence="2">Uncharacterized protein</fullName>
    </submittedName>
</protein>
<reference evidence="2" key="1">
    <citation type="journal article" date="2020" name="Nature">
        <title>Giant virus diversity and host interactions through global metagenomics.</title>
        <authorList>
            <person name="Schulz F."/>
            <person name="Roux S."/>
            <person name="Paez-Espino D."/>
            <person name="Jungbluth S."/>
            <person name="Walsh D.A."/>
            <person name="Denef V.J."/>
            <person name="McMahon K.D."/>
            <person name="Konstantinidis K.T."/>
            <person name="Eloe-Fadrosh E.A."/>
            <person name="Kyrpides N.C."/>
            <person name="Woyke T."/>
        </authorList>
    </citation>
    <scope>NUCLEOTIDE SEQUENCE</scope>
    <source>
        <strain evidence="2">GVMAG-M-3300023184-77</strain>
    </source>
</reference>
<sequence>MVDSHFIIAVFHILFVVPFLGYIFIQRAATPEWVYTLLFFLGLFVLVYHAFKSVMKYISKSSSIWVNLIHVFIIAPLMIYIGYYSKKTPRAAYEMLGLITFAALGYHMFNIIRMLQTHDDSHDK</sequence>